<dbReference type="AlphaFoldDB" id="A0A1G7FK72"/>
<dbReference type="Proteomes" id="UP000198517">
    <property type="component" value="Unassembled WGS sequence"/>
</dbReference>
<proteinExistence type="predicted"/>
<accession>A0A1G7FK72</accession>
<evidence type="ECO:0000313" key="1">
    <source>
        <dbReference type="EMBL" id="SDE76015.1"/>
    </source>
</evidence>
<reference evidence="1 2" key="1">
    <citation type="submission" date="2016-10" db="EMBL/GenBank/DDBJ databases">
        <authorList>
            <person name="de Groot N.N."/>
        </authorList>
    </citation>
    <scope>NUCLEOTIDE SEQUENCE [LARGE SCALE GENOMIC DNA]</scope>
    <source>
        <strain evidence="1 2">DSM 24015</strain>
    </source>
</reference>
<dbReference type="RefSeq" id="WP_092737929.1">
    <property type="nucleotide sequence ID" value="NZ_FNAS01000023.1"/>
</dbReference>
<organism evidence="1 2">
    <name type="scientific">Riemerella columbipharyngis</name>
    <dbReference type="NCBI Taxonomy" id="1071918"/>
    <lineage>
        <taxon>Bacteria</taxon>
        <taxon>Pseudomonadati</taxon>
        <taxon>Bacteroidota</taxon>
        <taxon>Flavobacteriia</taxon>
        <taxon>Flavobacteriales</taxon>
        <taxon>Weeksellaceae</taxon>
        <taxon>Riemerella</taxon>
    </lineage>
</organism>
<gene>
    <name evidence="1" type="ORF">SAMN05421544_12326</name>
</gene>
<dbReference type="EMBL" id="FNAS01000023">
    <property type="protein sequence ID" value="SDE76015.1"/>
    <property type="molecule type" value="Genomic_DNA"/>
</dbReference>
<protein>
    <recommendedName>
        <fullName evidence="3">Phage protein D</fullName>
    </recommendedName>
</protein>
<keyword evidence="2" id="KW-1185">Reference proteome</keyword>
<evidence type="ECO:0000313" key="2">
    <source>
        <dbReference type="Proteomes" id="UP000198517"/>
    </source>
</evidence>
<dbReference type="OrthoDB" id="1065075at2"/>
<dbReference type="STRING" id="1071918.SAMN05421544_12326"/>
<name>A0A1G7FK72_9FLAO</name>
<sequence>MYLNISVRITIGERLELNTVKSVEIQSTLEKISNKATVELPREFKDAKGKRLLDYIKTGDTIRIELGYNGELKTEFEGYIAHIGAEIPTVLECEDEMYKLKRTKKFNHTFANTKLKEVLQFIAPGYEIDCVDMSLGKFMIENCTAFEVLEDLKKYGIRCNFYGKKLHAGMMVDFKTPDKHKFVFGKNIRKSSDLKYVTKDKKECKITAISIQAGTSKKVTYEFGTPVNGERTLHMPLNLSKNELKEQAEKYYHSVVFDGYDGTLDGWCIPRTKPGDTLQLIDPQYPDEKRDGNFLIESVTIKANANDGIKRENKISMKL</sequence>
<evidence type="ECO:0008006" key="3">
    <source>
        <dbReference type="Google" id="ProtNLM"/>
    </source>
</evidence>